<name>A0A4U1I773_9BURK</name>
<feature type="compositionally biased region" description="Basic and acidic residues" evidence="3">
    <location>
        <begin position="291"/>
        <end position="301"/>
    </location>
</feature>
<evidence type="ECO:0000313" key="5">
    <source>
        <dbReference type="EMBL" id="TKC89252.1"/>
    </source>
</evidence>
<evidence type="ECO:0000259" key="4">
    <source>
        <dbReference type="Pfam" id="PF01656"/>
    </source>
</evidence>
<sequence>MDKVMIDQAEGLRRLLSRSGSRVVAVTGGSSHVGRTSTVVNLAAALAAQGKDVLVIDECLGENSVSAMLGGVSSARGAGGFNAVMRGEMPIEEAAARHPLGFSVLAAARHLSEGCAPEQFGAVLDGPADVVLIDAQLDRHGALSALAMRAHDVLIVTRVAALAITEAYACMKRLHYAHAIGQFRVLLNHVSSVADAHTAFENLADVAGRYLTVQITDAGFVSSDPLMERSFELSRCVVDAFPSTPAARDYRHLAAEMLYWPMRAVTFSRAPHDAATQPAATAVPAGLPQARHADKPSAQHA</sequence>
<evidence type="ECO:0000256" key="1">
    <source>
        <dbReference type="ARBA" id="ARBA00022741"/>
    </source>
</evidence>
<dbReference type="InterPro" id="IPR050625">
    <property type="entry name" value="ParA/MinD_ATPase"/>
</dbReference>
<keyword evidence="6" id="KW-1185">Reference proteome</keyword>
<dbReference type="GO" id="GO:0051782">
    <property type="term" value="P:negative regulation of cell division"/>
    <property type="evidence" value="ECO:0007669"/>
    <property type="project" value="TreeGrafter"/>
</dbReference>
<feature type="region of interest" description="Disordered" evidence="3">
    <location>
        <begin position="277"/>
        <end position="301"/>
    </location>
</feature>
<protein>
    <submittedName>
        <fullName evidence="5">MinD/ParA family protein</fullName>
    </submittedName>
</protein>
<evidence type="ECO:0000313" key="6">
    <source>
        <dbReference type="Proteomes" id="UP000305539"/>
    </source>
</evidence>
<dbReference type="RefSeq" id="WP_136893835.1">
    <property type="nucleotide sequence ID" value="NZ_SWJE01000005.1"/>
</dbReference>
<dbReference type="GO" id="GO:0009898">
    <property type="term" value="C:cytoplasmic side of plasma membrane"/>
    <property type="evidence" value="ECO:0007669"/>
    <property type="project" value="TreeGrafter"/>
</dbReference>
<dbReference type="OrthoDB" id="5296586at2"/>
<dbReference type="GO" id="GO:0005829">
    <property type="term" value="C:cytosol"/>
    <property type="evidence" value="ECO:0007669"/>
    <property type="project" value="TreeGrafter"/>
</dbReference>
<proteinExistence type="predicted"/>
<keyword evidence="2" id="KW-0067">ATP-binding</keyword>
<dbReference type="Pfam" id="PF01656">
    <property type="entry name" value="CbiA"/>
    <property type="match status" value="1"/>
</dbReference>
<comment type="caution">
    <text evidence="5">The sequence shown here is derived from an EMBL/GenBank/DDBJ whole genome shotgun (WGS) entry which is preliminary data.</text>
</comment>
<gene>
    <name evidence="5" type="ORF">FAZ69_09850</name>
</gene>
<dbReference type="PANTHER" id="PTHR43384:SF6">
    <property type="entry name" value="SEPTUM SITE-DETERMINING PROTEIN MIND HOMOLOG, CHLOROPLASTIC"/>
    <property type="match status" value="1"/>
</dbReference>
<dbReference type="EMBL" id="SWJE01000005">
    <property type="protein sequence ID" value="TKC89252.1"/>
    <property type="molecule type" value="Genomic_DNA"/>
</dbReference>
<evidence type="ECO:0000256" key="3">
    <source>
        <dbReference type="SAM" id="MobiDB-lite"/>
    </source>
</evidence>
<accession>A0A4U1I773</accession>
<reference evidence="5 6" key="1">
    <citation type="submission" date="2019-04" db="EMBL/GenBank/DDBJ databases">
        <title>Trinickia sp. 7GSK02, isolated from subtropical forest soil.</title>
        <authorList>
            <person name="Gao Z.-H."/>
            <person name="Qiu L.-H."/>
        </authorList>
    </citation>
    <scope>NUCLEOTIDE SEQUENCE [LARGE SCALE GENOMIC DNA]</scope>
    <source>
        <strain evidence="5 6">7GSK02</strain>
    </source>
</reference>
<organism evidence="5 6">
    <name type="scientific">Trinickia terrae</name>
    <dbReference type="NCBI Taxonomy" id="2571161"/>
    <lineage>
        <taxon>Bacteria</taxon>
        <taxon>Pseudomonadati</taxon>
        <taxon>Pseudomonadota</taxon>
        <taxon>Betaproteobacteria</taxon>
        <taxon>Burkholderiales</taxon>
        <taxon>Burkholderiaceae</taxon>
        <taxon>Trinickia</taxon>
    </lineage>
</organism>
<evidence type="ECO:0000256" key="2">
    <source>
        <dbReference type="ARBA" id="ARBA00022840"/>
    </source>
</evidence>
<dbReference type="GO" id="GO:0005524">
    <property type="term" value="F:ATP binding"/>
    <property type="evidence" value="ECO:0007669"/>
    <property type="project" value="UniProtKB-KW"/>
</dbReference>
<dbReference type="PANTHER" id="PTHR43384">
    <property type="entry name" value="SEPTUM SITE-DETERMINING PROTEIN MIND HOMOLOG, CHLOROPLASTIC-RELATED"/>
    <property type="match status" value="1"/>
</dbReference>
<dbReference type="GO" id="GO:0016887">
    <property type="term" value="F:ATP hydrolysis activity"/>
    <property type="evidence" value="ECO:0007669"/>
    <property type="project" value="TreeGrafter"/>
</dbReference>
<dbReference type="InterPro" id="IPR027417">
    <property type="entry name" value="P-loop_NTPase"/>
</dbReference>
<feature type="domain" description="CobQ/CobB/MinD/ParA nucleotide binding" evidence="4">
    <location>
        <begin position="24"/>
        <end position="67"/>
    </location>
</feature>
<dbReference type="AlphaFoldDB" id="A0A4U1I773"/>
<dbReference type="InterPro" id="IPR002586">
    <property type="entry name" value="CobQ/CobB/MinD/ParA_Nub-bd_dom"/>
</dbReference>
<keyword evidence="1" id="KW-0547">Nucleotide-binding</keyword>
<dbReference type="SUPFAM" id="SSF52540">
    <property type="entry name" value="P-loop containing nucleoside triphosphate hydrolases"/>
    <property type="match status" value="1"/>
</dbReference>
<dbReference type="Gene3D" id="3.40.50.300">
    <property type="entry name" value="P-loop containing nucleotide triphosphate hydrolases"/>
    <property type="match status" value="1"/>
</dbReference>
<dbReference type="Proteomes" id="UP000305539">
    <property type="component" value="Unassembled WGS sequence"/>
</dbReference>